<accession>A0ABX8I8N5</accession>
<gene>
    <name evidence="2" type="ORF">CA3LBN_003146</name>
</gene>
<reference evidence="2 3" key="1">
    <citation type="submission" date="2021-06" db="EMBL/GenBank/DDBJ databases">
        <title>Candida outbreak in Lebanon.</title>
        <authorList>
            <person name="Finianos M."/>
        </authorList>
    </citation>
    <scope>NUCLEOTIDE SEQUENCE [LARGE SCALE GENOMIC DNA]</scope>
    <source>
        <strain evidence="2">CA3LBN</strain>
    </source>
</reference>
<sequence length="450" mass="51899">MTNLNHTKAYQPLQSQTARISHTTKDLLQPHIKGYDHAKIIGRLQENLKRDHSLKASMKRGSRAVIDATQLMPPFADEERLDIKYGLKYHIKELFRHPRAEIKLLTDKLKRKMFAFADAPMPCRGFKTSTKKPRSFAKQDSGRAPRPKTSPKDPTKSPTKEALQFEKSLFQTRKSFSTERSCGMKPVIPTYSNQPPSSIPPFDGLQEELKVFDNLPPEPDSFKNLEKFVEEQQKLSSSSILRQKSSGLRPRRIRSAVFYGTPRKKLFLKIDQIMSYVEQEMSQTESCNKTTQRNRIDALVADLKSELDTLNGKVNQRLLEISRTYINYSSTMMRCSKMMKEQFEDHIIFRQRLMKEFTINGDFKGSPSTRRALMAQLATLESLTFQMYSIHNQIAARRIILCGDLRVLSTIDSRIEEYHKKMALLHPSFKSLRRKSNSIQRPVSVNSFSG</sequence>
<organism evidence="2 3">
    <name type="scientific">Candidozyma haemuli</name>
    <dbReference type="NCBI Taxonomy" id="45357"/>
    <lineage>
        <taxon>Eukaryota</taxon>
        <taxon>Fungi</taxon>
        <taxon>Dikarya</taxon>
        <taxon>Ascomycota</taxon>
        <taxon>Saccharomycotina</taxon>
        <taxon>Pichiomycetes</taxon>
        <taxon>Metschnikowiaceae</taxon>
        <taxon>Candidozyma</taxon>
    </lineage>
</organism>
<name>A0ABX8I8N5_9ASCO</name>
<feature type="compositionally biased region" description="Basic and acidic residues" evidence="1">
    <location>
        <begin position="150"/>
        <end position="159"/>
    </location>
</feature>
<feature type="region of interest" description="Disordered" evidence="1">
    <location>
        <begin position="125"/>
        <end position="161"/>
    </location>
</feature>
<keyword evidence="3" id="KW-1185">Reference proteome</keyword>
<dbReference type="Proteomes" id="UP000825434">
    <property type="component" value="Chromosome 3"/>
</dbReference>
<protein>
    <submittedName>
        <fullName evidence="2">Uncharacterized protein</fullName>
    </submittedName>
</protein>
<evidence type="ECO:0000313" key="2">
    <source>
        <dbReference type="EMBL" id="QWU88838.1"/>
    </source>
</evidence>
<evidence type="ECO:0000313" key="3">
    <source>
        <dbReference type="Proteomes" id="UP000825434"/>
    </source>
</evidence>
<dbReference type="EMBL" id="CP076663">
    <property type="protein sequence ID" value="QWU88838.1"/>
    <property type="molecule type" value="Genomic_DNA"/>
</dbReference>
<proteinExistence type="predicted"/>
<evidence type="ECO:0000256" key="1">
    <source>
        <dbReference type="SAM" id="MobiDB-lite"/>
    </source>
</evidence>